<evidence type="ECO:0000313" key="3">
    <source>
        <dbReference type="Proteomes" id="UP001304515"/>
    </source>
</evidence>
<dbReference type="KEGG" id="fcj:RN605_10615"/>
<dbReference type="AlphaFoldDB" id="A0AA96EW69"/>
<sequence length="126" mass="13863">MKTKLLLVACSFLFLSMQCDDDNDSGITPEMLNNKKQEIISYINSFNCSESSNCNYIAFGAKPCGGPREFLTFPSSVDLPTLQTMVDEYFEMDNAYNIQTGAVSDCAIVNPPSTMDCVNGNCIIIN</sequence>
<protein>
    <submittedName>
        <fullName evidence="1">Uncharacterized protein</fullName>
    </submittedName>
</protein>
<organism evidence="1">
    <name type="scientific">Flavobacterium capsici</name>
    <dbReference type="NCBI Taxonomy" id="3075618"/>
    <lineage>
        <taxon>Bacteria</taxon>
        <taxon>Pseudomonadati</taxon>
        <taxon>Bacteroidota</taxon>
        <taxon>Flavobacteriia</taxon>
        <taxon>Flavobacteriales</taxon>
        <taxon>Flavobacteriaceae</taxon>
        <taxon>Flavobacterium</taxon>
    </lineage>
</organism>
<accession>A0AA96J3V5</accession>
<accession>A0AA96EW69</accession>
<dbReference type="EMBL" id="CP134890">
    <property type="protein sequence ID" value="WNM21132.1"/>
    <property type="molecule type" value="Genomic_DNA"/>
</dbReference>
<proteinExistence type="predicted"/>
<evidence type="ECO:0000313" key="2">
    <source>
        <dbReference type="EMBL" id="WNM21132.1"/>
    </source>
</evidence>
<evidence type="ECO:0000313" key="1">
    <source>
        <dbReference type="EMBL" id="WNM19743.1"/>
    </source>
</evidence>
<dbReference type="RefSeq" id="WP_313324656.1">
    <property type="nucleotide sequence ID" value="NZ_CP134878.1"/>
</dbReference>
<keyword evidence="3" id="KW-1185">Reference proteome</keyword>
<name>A0AA96EW69_9FLAO</name>
<dbReference type="Proteomes" id="UP001304515">
    <property type="component" value="Chromosome"/>
</dbReference>
<gene>
    <name evidence="2" type="ORF">RN605_10615</name>
    <name evidence="1" type="ORF">RN608_03445</name>
</gene>
<dbReference type="EMBL" id="CP134878">
    <property type="protein sequence ID" value="WNM19743.1"/>
    <property type="molecule type" value="Genomic_DNA"/>
</dbReference>
<reference evidence="1 3" key="1">
    <citation type="submission" date="2023-09" db="EMBL/GenBank/DDBJ databases">
        <title>Flavobacterium sp. a novel bacteria isolate from Pepper rhizosphere.</title>
        <authorList>
            <person name="Peng Y."/>
            <person name="Lee J."/>
        </authorList>
    </citation>
    <scope>NUCLEOTIDE SEQUENCE</scope>
    <source>
        <strain evidence="1">PMR2A8</strain>
        <strain evidence="2 3">PMTSA4</strain>
    </source>
</reference>